<evidence type="ECO:0000313" key="3">
    <source>
        <dbReference type="Proteomes" id="UP000600307"/>
    </source>
</evidence>
<dbReference type="RefSeq" id="WP_195816996.1">
    <property type="nucleotide sequence ID" value="NZ_JADOBH010000001.1"/>
</dbReference>
<evidence type="ECO:0000256" key="1">
    <source>
        <dbReference type="SAM" id="Coils"/>
    </source>
</evidence>
<organism evidence="2 3">
    <name type="scientific">Rahnella victoriana</name>
    <dbReference type="NCBI Taxonomy" id="1510570"/>
    <lineage>
        <taxon>Bacteria</taxon>
        <taxon>Pseudomonadati</taxon>
        <taxon>Pseudomonadota</taxon>
        <taxon>Gammaproteobacteria</taxon>
        <taxon>Enterobacterales</taxon>
        <taxon>Yersiniaceae</taxon>
        <taxon>Rahnella</taxon>
    </lineage>
</organism>
<proteinExistence type="predicted"/>
<gene>
    <name evidence="2" type="ORF">IV431_08180</name>
</gene>
<keyword evidence="1" id="KW-0175">Coiled coil</keyword>
<dbReference type="Proteomes" id="UP000600307">
    <property type="component" value="Unassembled WGS sequence"/>
</dbReference>
<dbReference type="Pfam" id="PF03245">
    <property type="entry name" value="Phage_lysis"/>
    <property type="match status" value="1"/>
</dbReference>
<protein>
    <submittedName>
        <fullName evidence="2">Lysis protein</fullName>
    </submittedName>
</protein>
<dbReference type="InterPro" id="IPR004929">
    <property type="entry name" value="I-spanin"/>
</dbReference>
<comment type="caution">
    <text evidence="2">The sequence shown here is derived from an EMBL/GenBank/DDBJ whole genome shotgun (WGS) entry which is preliminary data.</text>
</comment>
<sequence>MNKVLVAMFIALLGLVFGLAYYQGKVTRLKGEVSAANKAVNNLQDTIGIIRARNKVANEIDIKYAKELADAKSENDRLRADVESGSKRLHVNASCKVPNTSTTSIVDDATSPRLNESAQRDYLNLREWIGTATKQIAGLQEYVERQCVH</sequence>
<dbReference type="EMBL" id="JADOBH010000001">
    <property type="protein sequence ID" value="MBF7955522.1"/>
    <property type="molecule type" value="Genomic_DNA"/>
</dbReference>
<feature type="coiled-coil region" evidence="1">
    <location>
        <begin position="26"/>
        <end position="88"/>
    </location>
</feature>
<keyword evidence="3" id="KW-1185">Reference proteome</keyword>
<accession>A0ABS0DNQ7</accession>
<evidence type="ECO:0000313" key="2">
    <source>
        <dbReference type="EMBL" id="MBF7955522.1"/>
    </source>
</evidence>
<name>A0ABS0DNQ7_9GAMM</name>
<reference evidence="2 3" key="1">
    <citation type="submission" date="2020-11" db="EMBL/GenBank/DDBJ databases">
        <title>Taxonomic investigation of Rahnella spp.</title>
        <authorList>
            <person name="Lee S.D."/>
        </authorList>
    </citation>
    <scope>NUCLEOTIDE SEQUENCE [LARGE SCALE GENOMIC DNA]</scope>
    <source>
        <strain evidence="2 3">SAP-10</strain>
    </source>
</reference>